<sequence length="749" mass="89724">MTDSVQAIQESYTRIKLLNNDIQIKDQTINLLQERLLEMEDQMNQAIKQKDYADRQFQILQDEHDQMFENQQRKTKQLQQFNQQLLVALKEVQDKNQELLEQVQYQSQEIQSKEQSLQELTDQIAMIKDAVKGLEEELSQLTKKNQQLKKEKQDGEQQMRQIIAEKNKFESNITNMLKQLETENDLLKQELEDYRTRLEQQHQELVELKYIKIQFEDLEKKNNQLNEQYNIQIQTAMECEKNYSLQFDEMNKANEKFRKQCEIFNEQYEQQKEYNQTIENQNQEFSKLFSYVQNQIDEIMSECLSINKTYIPQDPIFESKKSSNSNKQSSSKKKKKNNYNISQIEDFFVDIKDILMDLIESNTHLKEEKDQISQNILEMHKVGEQLKLKFDQLNQEYSKTKEKLQQEHKSIYEQQNDKINQLQDALQQQNLQAQQDNQYINSLIDKCYHYDQSFQSYEQQIQQSKWQTQNIVQEFEDLKNDHNQLKSEFSELQVRKAISQNKVALSYSVISHLLQNEKAIKTFSQFIQYSNFLHYFVLMRNEFKSNSNYIYKRFRRAVNAVIFVQKIRQSILPSNEKNQLNFDKNEELDMVLENLEDGQAVEFNAFEKMIKDMKIQVNKYNYTSQIRSTNSQQYFQLLNLAKEDIQKKNSFNQQIDYYKKQLNIFQNKISQLDQYVLQLEQDLKEKTNEQKKQSYSQQSEEKQVSKYRIEPPSPIKNNLSTVLQNELTQILSKKSTLQNKAGQIVKQGF</sequence>
<evidence type="ECO:0000256" key="1">
    <source>
        <dbReference type="SAM" id="Coils"/>
    </source>
</evidence>
<keyword evidence="4" id="KW-1185">Reference proteome</keyword>
<feature type="coiled-coil region" evidence="1">
    <location>
        <begin position="468"/>
        <end position="495"/>
    </location>
</feature>
<dbReference type="EMBL" id="CAJJDM010000080">
    <property type="protein sequence ID" value="CAD8086883.1"/>
    <property type="molecule type" value="Genomic_DNA"/>
</dbReference>
<dbReference type="AlphaFoldDB" id="A0A8S1NBE5"/>
<feature type="region of interest" description="Disordered" evidence="2">
    <location>
        <begin position="688"/>
        <end position="717"/>
    </location>
</feature>
<feature type="coiled-coil region" evidence="1">
    <location>
        <begin position="355"/>
        <end position="436"/>
    </location>
</feature>
<proteinExistence type="predicted"/>
<name>A0A8S1NBE5_PARPR</name>
<dbReference type="OMA" id="QMFENQQ"/>
<organism evidence="3 4">
    <name type="scientific">Paramecium primaurelia</name>
    <dbReference type="NCBI Taxonomy" id="5886"/>
    <lineage>
        <taxon>Eukaryota</taxon>
        <taxon>Sar</taxon>
        <taxon>Alveolata</taxon>
        <taxon>Ciliophora</taxon>
        <taxon>Intramacronucleata</taxon>
        <taxon>Oligohymenophorea</taxon>
        <taxon>Peniculida</taxon>
        <taxon>Parameciidae</taxon>
        <taxon>Paramecium</taxon>
    </lineage>
</organism>
<reference evidence="3" key="1">
    <citation type="submission" date="2021-01" db="EMBL/GenBank/DDBJ databases">
        <authorList>
            <consortium name="Genoscope - CEA"/>
            <person name="William W."/>
        </authorList>
    </citation>
    <scope>NUCLEOTIDE SEQUENCE</scope>
</reference>
<feature type="region of interest" description="Disordered" evidence="2">
    <location>
        <begin position="316"/>
        <end position="336"/>
    </location>
</feature>
<gene>
    <name evidence="3" type="ORF">PPRIM_AZ9-3.1.T0770144</name>
</gene>
<keyword evidence="1" id="KW-0175">Coiled coil</keyword>
<protein>
    <submittedName>
        <fullName evidence="3">Uncharacterized protein</fullName>
    </submittedName>
</protein>
<feature type="compositionally biased region" description="Basic and acidic residues" evidence="2">
    <location>
        <begin position="699"/>
        <end position="709"/>
    </location>
</feature>
<dbReference type="Proteomes" id="UP000688137">
    <property type="component" value="Unassembled WGS sequence"/>
</dbReference>
<comment type="caution">
    <text evidence="3">The sequence shown here is derived from an EMBL/GenBank/DDBJ whole genome shotgun (WGS) entry which is preliminary data.</text>
</comment>
<evidence type="ECO:0000313" key="3">
    <source>
        <dbReference type="EMBL" id="CAD8086883.1"/>
    </source>
</evidence>
<evidence type="ECO:0000256" key="2">
    <source>
        <dbReference type="SAM" id="MobiDB-lite"/>
    </source>
</evidence>
<evidence type="ECO:0000313" key="4">
    <source>
        <dbReference type="Proteomes" id="UP000688137"/>
    </source>
</evidence>
<accession>A0A8S1NBE5</accession>
<feature type="coiled-coil region" evidence="1">
    <location>
        <begin position="15"/>
        <end position="284"/>
    </location>
</feature>